<reference evidence="1 2" key="1">
    <citation type="journal article" date="2018" name="PLoS ONE">
        <title>Phenotypic characterization and whole genome analysis of extended-spectrum beta-lactamase-producing bacteria isolated from dogs in Germany.</title>
        <authorList>
            <person name="Boehmer T."/>
            <person name="Vogler A.J."/>
            <person name="Thomas A."/>
            <person name="Sauer S."/>
            <person name="Hergenroether M."/>
            <person name="Straubinger R.K."/>
            <person name="Birdsell D."/>
            <person name="Keim P."/>
            <person name="Sahl J.W."/>
            <person name="Williamson C.H."/>
            <person name="Riehm J.M."/>
        </authorList>
    </citation>
    <scope>NUCLEOTIDE SEQUENCE [LARGE SCALE GENOMIC DNA]</scope>
    <source>
        <strain evidence="1 2">AFG_SD03_1510_Ahy_093</strain>
    </source>
</reference>
<dbReference type="AlphaFoldDB" id="A0ABD7G427"/>
<dbReference type="InterPro" id="IPR023534">
    <property type="entry name" value="Rof/RNase_P-like"/>
</dbReference>
<gene>
    <name evidence="1" type="ORF">C6C11_18000</name>
</gene>
<dbReference type="Pfam" id="PF07073">
    <property type="entry name" value="ROF"/>
    <property type="match status" value="1"/>
</dbReference>
<protein>
    <submittedName>
        <fullName evidence="1">Modulator protein</fullName>
    </submittedName>
</protein>
<evidence type="ECO:0000313" key="2">
    <source>
        <dbReference type="Proteomes" id="UP000253075"/>
    </source>
</evidence>
<dbReference type="RefSeq" id="WP_113995653.1">
    <property type="nucleotide sequence ID" value="NZ_JACLAM010000001.1"/>
</dbReference>
<name>A0ABD7G427_AERHY</name>
<reference evidence="2" key="2">
    <citation type="submission" date="2018-02" db="EMBL/GenBank/DDBJ databases">
        <title>Phenotypic characterization and whole genome analysis of multidrug-resistant, extended-spectrum beta-lactamase-producing bacteria isolated from dogs in Germany.</title>
        <authorList>
            <person name="Williamson C."/>
        </authorList>
    </citation>
    <scope>NUCLEOTIDE SEQUENCE [LARGE SCALE GENOMIC DNA]</scope>
    <source>
        <strain evidence="2">AFG_SD03_1510_Ahy_093</strain>
    </source>
</reference>
<dbReference type="InterPro" id="IPR009778">
    <property type="entry name" value="ROF"/>
</dbReference>
<comment type="caution">
    <text evidence="1">The sequence shown here is derived from an EMBL/GenBank/DDBJ whole genome shotgun (WGS) entry which is preliminary data.</text>
</comment>
<evidence type="ECO:0000313" key="1">
    <source>
        <dbReference type="EMBL" id="RCF46269.1"/>
    </source>
</evidence>
<dbReference type="EMBL" id="PUTQ01000029">
    <property type="protein sequence ID" value="RCF46269.1"/>
    <property type="molecule type" value="Genomic_DNA"/>
</dbReference>
<dbReference type="InterPro" id="IPR038626">
    <property type="entry name" value="Rof-like_sf"/>
</dbReference>
<proteinExistence type="predicted"/>
<sequence>MADYQPVSCDQYDWLEIAASWQLPVTLTDRNGRQWADKIRTIEARAGVEYLLLHGGERLSLAELATMALSWQGEEKLIRFAPPAPADGQ</sequence>
<accession>A0ABD7G427</accession>
<dbReference type="Gene3D" id="2.30.30.400">
    <property type="entry name" value="Rof-like"/>
    <property type="match status" value="1"/>
</dbReference>
<dbReference type="Proteomes" id="UP000253075">
    <property type="component" value="Unassembled WGS sequence"/>
</dbReference>
<organism evidence="1 2">
    <name type="scientific">Aeromonas hydrophila</name>
    <dbReference type="NCBI Taxonomy" id="644"/>
    <lineage>
        <taxon>Bacteria</taxon>
        <taxon>Pseudomonadati</taxon>
        <taxon>Pseudomonadota</taxon>
        <taxon>Gammaproteobacteria</taxon>
        <taxon>Aeromonadales</taxon>
        <taxon>Aeromonadaceae</taxon>
        <taxon>Aeromonas</taxon>
    </lineage>
</organism>
<dbReference type="SUPFAM" id="SSF101744">
    <property type="entry name" value="Rof/RNase P subunit-like"/>
    <property type="match status" value="1"/>
</dbReference>